<name>A0A1M7RLN9_9ACTN</name>
<dbReference type="Proteomes" id="UP000184440">
    <property type="component" value="Unassembled WGS sequence"/>
</dbReference>
<accession>A0A1M7RLN9</accession>
<sequence>MLLAMDSDWDALRVRQHGAVTRSQLLAHGVTVKTMVSHVAAGRWQRPLPGVLVTFTGPMPPMTICWAALLYAGSGAVLSHTTAGVLWRLLPGPLAPPVHVTVPADRSPRPRRGLVVHRSSLPLEAVADPPRTSVATTIVVLCSRARRPTDVTAILGRAEQHHPGAVQRAREIAADIGNLRWRAELLAAADDVSGGAHSPLERHYLVDVERAHELPIGESQRPVGDTHQDVYYREYRTIAELDGRDVHRGADARFRDMTRDNAALVRGEVTLRYGWADVRHRPCAVAAEVAAVLRTRGWRGSPKPCGPGCRVAGAA</sequence>
<evidence type="ECO:0008006" key="3">
    <source>
        <dbReference type="Google" id="ProtNLM"/>
    </source>
</evidence>
<dbReference type="AlphaFoldDB" id="A0A1M7RLN9"/>
<gene>
    <name evidence="1" type="ORF">SAMN05443668_12055</name>
</gene>
<organism evidence="1 2">
    <name type="scientific">Cryptosporangium aurantiacum</name>
    <dbReference type="NCBI Taxonomy" id="134849"/>
    <lineage>
        <taxon>Bacteria</taxon>
        <taxon>Bacillati</taxon>
        <taxon>Actinomycetota</taxon>
        <taxon>Actinomycetes</taxon>
        <taxon>Cryptosporangiales</taxon>
        <taxon>Cryptosporangiaceae</taxon>
        <taxon>Cryptosporangium</taxon>
    </lineage>
</organism>
<proteinExistence type="predicted"/>
<dbReference type="EMBL" id="FRCS01000020">
    <property type="protein sequence ID" value="SHN47099.1"/>
    <property type="molecule type" value="Genomic_DNA"/>
</dbReference>
<reference evidence="1 2" key="1">
    <citation type="submission" date="2016-11" db="EMBL/GenBank/DDBJ databases">
        <authorList>
            <person name="Jaros S."/>
            <person name="Januszkiewicz K."/>
            <person name="Wedrychowicz H."/>
        </authorList>
    </citation>
    <scope>NUCLEOTIDE SEQUENCE [LARGE SCALE GENOMIC DNA]</scope>
    <source>
        <strain evidence="1 2">DSM 46144</strain>
    </source>
</reference>
<keyword evidence="2" id="KW-1185">Reference proteome</keyword>
<evidence type="ECO:0000313" key="2">
    <source>
        <dbReference type="Proteomes" id="UP000184440"/>
    </source>
</evidence>
<evidence type="ECO:0000313" key="1">
    <source>
        <dbReference type="EMBL" id="SHN47099.1"/>
    </source>
</evidence>
<protein>
    <recommendedName>
        <fullName evidence="3">Transcriptional regulator, AbiEi antitoxin, Type IV TA system</fullName>
    </recommendedName>
</protein>
<dbReference type="STRING" id="134849.SAMN05443668_12055"/>